<dbReference type="InterPro" id="IPR038727">
    <property type="entry name" value="NadR/Ttd14_AAA_dom"/>
</dbReference>
<accession>A0A8J2SGH1</accession>
<dbReference type="GO" id="GO:0035091">
    <property type="term" value="F:phosphatidylinositol binding"/>
    <property type="evidence" value="ECO:0007669"/>
    <property type="project" value="TreeGrafter"/>
</dbReference>
<reference evidence="2" key="1">
    <citation type="submission" date="2021-11" db="EMBL/GenBank/DDBJ databases">
        <authorList>
            <consortium name="Genoscope - CEA"/>
            <person name="William W."/>
        </authorList>
    </citation>
    <scope>NUCLEOTIDE SEQUENCE</scope>
</reference>
<dbReference type="SUPFAM" id="SSF52540">
    <property type="entry name" value="P-loop containing nucleoside triphosphate hydrolases"/>
    <property type="match status" value="1"/>
</dbReference>
<gene>
    <name evidence="2" type="ORF">PECAL_3P20120</name>
</gene>
<protein>
    <recommendedName>
        <fullName evidence="1">NadR/Ttd14 AAA domain-containing protein</fullName>
    </recommendedName>
</protein>
<dbReference type="Proteomes" id="UP000789595">
    <property type="component" value="Unassembled WGS sequence"/>
</dbReference>
<dbReference type="AlphaFoldDB" id="A0A8J2SGH1"/>
<feature type="domain" description="NadR/Ttd14 AAA" evidence="1">
    <location>
        <begin position="48"/>
        <end position="236"/>
    </location>
</feature>
<comment type="caution">
    <text evidence="2">The sequence shown here is derived from an EMBL/GenBank/DDBJ whole genome shotgun (WGS) entry which is preliminary data.</text>
</comment>
<dbReference type="Gene3D" id="2.40.320.10">
    <property type="entry name" value="Hypothetical Protein Pfu-838710-001"/>
    <property type="match status" value="1"/>
</dbReference>
<dbReference type="EMBL" id="CAKKNE010000003">
    <property type="protein sequence ID" value="CAH0372038.1"/>
    <property type="molecule type" value="Genomic_DNA"/>
</dbReference>
<organism evidence="2 3">
    <name type="scientific">Pelagomonas calceolata</name>
    <dbReference type="NCBI Taxonomy" id="35677"/>
    <lineage>
        <taxon>Eukaryota</taxon>
        <taxon>Sar</taxon>
        <taxon>Stramenopiles</taxon>
        <taxon>Ochrophyta</taxon>
        <taxon>Pelagophyceae</taxon>
        <taxon>Pelagomonadales</taxon>
        <taxon>Pelagomonadaceae</taxon>
        <taxon>Pelagomonas</taxon>
    </lineage>
</organism>
<keyword evidence="3" id="KW-1185">Reference proteome</keyword>
<evidence type="ECO:0000313" key="3">
    <source>
        <dbReference type="Proteomes" id="UP000789595"/>
    </source>
</evidence>
<proteinExistence type="predicted"/>
<dbReference type="InterPro" id="IPR053227">
    <property type="entry name" value="TRPL-trafficking_regulator"/>
</dbReference>
<dbReference type="InterPro" id="IPR027417">
    <property type="entry name" value="P-loop_NTPase"/>
</dbReference>
<dbReference type="PANTHER" id="PTHR34932:SF1">
    <property type="entry name" value="TRPL TRANSLOCATION DEFECT PROTEIN 14"/>
    <property type="match status" value="1"/>
</dbReference>
<dbReference type="GO" id="GO:0070300">
    <property type="term" value="F:phosphatidic acid binding"/>
    <property type="evidence" value="ECO:0007669"/>
    <property type="project" value="TreeGrafter"/>
</dbReference>
<sequence>MWRAALRLRHAAPCATLAALTRCDEDTLQKRTTWKASSDKLGPPRVHRIVITGGPCAGKTTAMAKLSLRLQNMGFDVFVVPEVATLTITGGAKPGNYTQRQHRDWEVSVLKIQMALEDNFRDIAEKCSLSEGRHAVLLMDRGTMDVLAYVGKDQFDDVLEEFNWTIPQLRDQRYEAVVHLVTAAIGAERFYTLENNKARMESRPEAIALDGRLARAWVGHNALHVVENGTGSFEEKIRKTVDVVCRSLGVPGPRSQPRWWIVRNVDEQALAQLEPAEWKLEHVFLRTSDGSESRVTKKSSVGGGPATYHHRVRGKMVGDEHSTSERTLSLREYKALLKTRDPGRLKIKKTRRAFLWRDEYYMLDTFHSPESASGTTTLFVEAPKGEFSFPPFLEAKVDVTTKHWFSSSAHDSYARTMMLAGEVSNDPYDGDANADPRRGAW</sequence>
<evidence type="ECO:0000313" key="2">
    <source>
        <dbReference type="EMBL" id="CAH0372038.1"/>
    </source>
</evidence>
<dbReference type="Pfam" id="PF13521">
    <property type="entry name" value="AAA_28"/>
    <property type="match status" value="1"/>
</dbReference>
<name>A0A8J2SGH1_9STRA</name>
<evidence type="ECO:0000259" key="1">
    <source>
        <dbReference type="Pfam" id="PF13521"/>
    </source>
</evidence>
<dbReference type="GO" id="GO:0005525">
    <property type="term" value="F:GTP binding"/>
    <property type="evidence" value="ECO:0007669"/>
    <property type="project" value="TreeGrafter"/>
</dbReference>
<dbReference type="Gene3D" id="3.40.50.300">
    <property type="entry name" value="P-loop containing nucleotide triphosphate hydrolases"/>
    <property type="match status" value="1"/>
</dbReference>
<dbReference type="OrthoDB" id="6375174at2759"/>
<dbReference type="PANTHER" id="PTHR34932">
    <property type="entry name" value="TRPL TRANSLOCATION DEFECT PROTEIN 14"/>
    <property type="match status" value="1"/>
</dbReference>